<dbReference type="Gene3D" id="2.30.110.10">
    <property type="entry name" value="Electron Transport, Fmn-binding Protein, Chain A"/>
    <property type="match status" value="1"/>
</dbReference>
<comment type="caution">
    <text evidence="3">The sequence shown here is derived from an EMBL/GenBank/DDBJ whole genome shotgun (WGS) entry which is preliminary data.</text>
</comment>
<dbReference type="InterPro" id="IPR011576">
    <property type="entry name" value="Pyridox_Oxase_N"/>
</dbReference>
<dbReference type="PANTHER" id="PTHR35176:SF2">
    <property type="entry name" value="F420H(2)-DEPENDENT REDUCTASE RV1155"/>
    <property type="match status" value="1"/>
</dbReference>
<reference evidence="3 4" key="1">
    <citation type="submission" date="2018-06" db="EMBL/GenBank/DDBJ databases">
        <title>Sphaerisporangium craniellae sp. nov., isolated from a marine sponge in the South China Sea.</title>
        <authorList>
            <person name="Li L."/>
        </authorList>
    </citation>
    <scope>NUCLEOTIDE SEQUENCE [LARGE SCALE GENOMIC DNA]</scope>
    <source>
        <strain evidence="3 4">CCTCC AA 208026</strain>
    </source>
</reference>
<dbReference type="Pfam" id="PF01243">
    <property type="entry name" value="PNPOx_N"/>
    <property type="match status" value="1"/>
</dbReference>
<keyword evidence="4" id="KW-1185">Reference proteome</keyword>
<proteinExistence type="predicted"/>
<keyword evidence="1" id="KW-0560">Oxidoreductase</keyword>
<dbReference type="InterPro" id="IPR019967">
    <property type="entry name" value="F420-dep_enz_PPOX_Rv0121"/>
</dbReference>
<dbReference type="InterPro" id="IPR052019">
    <property type="entry name" value="F420H2_bilvrd_red/Heme_oxyg"/>
</dbReference>
<dbReference type="SUPFAM" id="SSF50475">
    <property type="entry name" value="FMN-binding split barrel"/>
    <property type="match status" value="1"/>
</dbReference>
<name>A0A367FF27_9ACTN</name>
<protein>
    <submittedName>
        <fullName evidence="3">TIGR03668 family PPOX class F420-dependent oxidoreductase</fullName>
    </submittedName>
</protein>
<evidence type="ECO:0000313" key="3">
    <source>
        <dbReference type="EMBL" id="RCG28986.1"/>
    </source>
</evidence>
<dbReference type="AlphaFoldDB" id="A0A367FF27"/>
<dbReference type="GO" id="GO:0070967">
    <property type="term" value="F:coenzyme F420 binding"/>
    <property type="evidence" value="ECO:0007669"/>
    <property type="project" value="TreeGrafter"/>
</dbReference>
<dbReference type="OrthoDB" id="9812086at2"/>
<dbReference type="InterPro" id="IPR012349">
    <property type="entry name" value="Split_barrel_FMN-bd"/>
</dbReference>
<dbReference type="NCBIfam" id="TIGR03668">
    <property type="entry name" value="Rv0121_F420"/>
    <property type="match status" value="1"/>
</dbReference>
<evidence type="ECO:0000259" key="2">
    <source>
        <dbReference type="Pfam" id="PF01243"/>
    </source>
</evidence>
<evidence type="ECO:0000256" key="1">
    <source>
        <dbReference type="ARBA" id="ARBA00023002"/>
    </source>
</evidence>
<organism evidence="3 4">
    <name type="scientific">Sphaerisporangium album</name>
    <dbReference type="NCBI Taxonomy" id="509200"/>
    <lineage>
        <taxon>Bacteria</taxon>
        <taxon>Bacillati</taxon>
        <taxon>Actinomycetota</taxon>
        <taxon>Actinomycetes</taxon>
        <taxon>Streptosporangiales</taxon>
        <taxon>Streptosporangiaceae</taxon>
        <taxon>Sphaerisporangium</taxon>
    </lineage>
</organism>
<dbReference type="PANTHER" id="PTHR35176">
    <property type="entry name" value="HEME OXYGENASE HI_0854-RELATED"/>
    <property type="match status" value="1"/>
</dbReference>
<dbReference type="GO" id="GO:0016627">
    <property type="term" value="F:oxidoreductase activity, acting on the CH-CH group of donors"/>
    <property type="evidence" value="ECO:0007669"/>
    <property type="project" value="TreeGrafter"/>
</dbReference>
<gene>
    <name evidence="3" type="ORF">DQ384_21770</name>
</gene>
<dbReference type="Proteomes" id="UP000253094">
    <property type="component" value="Unassembled WGS sequence"/>
</dbReference>
<dbReference type="EMBL" id="QOIL01000012">
    <property type="protein sequence ID" value="RCG28986.1"/>
    <property type="molecule type" value="Genomic_DNA"/>
</dbReference>
<dbReference type="GO" id="GO:0005829">
    <property type="term" value="C:cytosol"/>
    <property type="evidence" value="ECO:0007669"/>
    <property type="project" value="TreeGrafter"/>
</dbReference>
<sequence length="129" mass="14692">MRGARVARLATVGDDGAPHLVPITFAFDGERIVTAVDHKPKKTTDLRRIRNIRANPQVSILVDHYEDDWTRLWWVRADGLAAILERNEERVAALEPLIAKYSQYAERVPEGPVIRIDVLRYAAWSFTEG</sequence>
<accession>A0A367FF27</accession>
<evidence type="ECO:0000313" key="4">
    <source>
        <dbReference type="Proteomes" id="UP000253094"/>
    </source>
</evidence>
<feature type="domain" description="Pyridoxamine 5'-phosphate oxidase N-terminal" evidence="2">
    <location>
        <begin position="3"/>
        <end position="124"/>
    </location>
</feature>